<dbReference type="Proteomes" id="UP000004508">
    <property type="component" value="Unassembled WGS sequence"/>
</dbReference>
<dbReference type="InterPro" id="IPR027417">
    <property type="entry name" value="P-loop_NTPase"/>
</dbReference>
<dbReference type="CDD" id="cd03260">
    <property type="entry name" value="ABC_PstB_phosphate_transporter"/>
    <property type="match status" value="1"/>
</dbReference>
<protein>
    <submittedName>
        <fullName evidence="5">ABC transporter related protein</fullName>
        <ecNumber evidence="5">3.6.3.27</ecNumber>
    </submittedName>
</protein>
<evidence type="ECO:0000256" key="1">
    <source>
        <dbReference type="ARBA" id="ARBA00022448"/>
    </source>
</evidence>
<dbReference type="InterPro" id="IPR003439">
    <property type="entry name" value="ABC_transporter-like_ATP-bd"/>
</dbReference>
<keyword evidence="2" id="KW-0547">Nucleotide-binding</keyword>
<feature type="domain" description="ABC transporter" evidence="4">
    <location>
        <begin position="8"/>
        <end position="252"/>
    </location>
</feature>
<reference evidence="5 6" key="1">
    <citation type="journal article" date="2011" name="Stand. Genomic Sci.">
        <title>Non-contiguous finished genome sequence and contextual data of the filamentous soil bacterium Ktedonobacter racemifer type strain (SOSP1-21).</title>
        <authorList>
            <person name="Chang Y.J."/>
            <person name="Land M."/>
            <person name="Hauser L."/>
            <person name="Chertkov O."/>
            <person name="Del Rio T.G."/>
            <person name="Nolan M."/>
            <person name="Copeland A."/>
            <person name="Tice H."/>
            <person name="Cheng J.F."/>
            <person name="Lucas S."/>
            <person name="Han C."/>
            <person name="Goodwin L."/>
            <person name="Pitluck S."/>
            <person name="Ivanova N."/>
            <person name="Ovchinikova G."/>
            <person name="Pati A."/>
            <person name="Chen A."/>
            <person name="Palaniappan K."/>
            <person name="Mavromatis K."/>
            <person name="Liolios K."/>
            <person name="Brettin T."/>
            <person name="Fiebig A."/>
            <person name="Rohde M."/>
            <person name="Abt B."/>
            <person name="Goker M."/>
            <person name="Detter J.C."/>
            <person name="Woyke T."/>
            <person name="Bristow J."/>
            <person name="Eisen J.A."/>
            <person name="Markowitz V."/>
            <person name="Hugenholtz P."/>
            <person name="Kyrpides N.C."/>
            <person name="Klenk H.P."/>
            <person name="Lapidus A."/>
        </authorList>
    </citation>
    <scope>NUCLEOTIDE SEQUENCE [LARGE SCALE GENOMIC DNA]</scope>
    <source>
        <strain evidence="6">DSM 44963</strain>
    </source>
</reference>
<gene>
    <name evidence="5" type="ORF">Krac_10214</name>
</gene>
<dbReference type="Pfam" id="PF00005">
    <property type="entry name" value="ABC_tran"/>
    <property type="match status" value="1"/>
</dbReference>
<dbReference type="eggNOG" id="COG1117">
    <property type="taxonomic scope" value="Bacteria"/>
</dbReference>
<organism evidence="5 6">
    <name type="scientific">Ktedonobacter racemifer DSM 44963</name>
    <dbReference type="NCBI Taxonomy" id="485913"/>
    <lineage>
        <taxon>Bacteria</taxon>
        <taxon>Bacillati</taxon>
        <taxon>Chloroflexota</taxon>
        <taxon>Ktedonobacteria</taxon>
        <taxon>Ktedonobacterales</taxon>
        <taxon>Ktedonobacteraceae</taxon>
        <taxon>Ktedonobacter</taxon>
    </lineage>
</organism>
<dbReference type="GO" id="GO:0005524">
    <property type="term" value="F:ATP binding"/>
    <property type="evidence" value="ECO:0007669"/>
    <property type="project" value="UniProtKB-KW"/>
</dbReference>
<keyword evidence="3" id="KW-0067">ATP-binding</keyword>
<evidence type="ECO:0000313" key="6">
    <source>
        <dbReference type="Proteomes" id="UP000004508"/>
    </source>
</evidence>
<dbReference type="PROSITE" id="PS00211">
    <property type="entry name" value="ABC_TRANSPORTER_1"/>
    <property type="match status" value="1"/>
</dbReference>
<dbReference type="STRING" id="485913.Krac_10214"/>
<dbReference type="SUPFAM" id="SSF52540">
    <property type="entry name" value="P-loop containing nucleoside triphosphate hydrolases"/>
    <property type="match status" value="1"/>
</dbReference>
<dbReference type="InterPro" id="IPR003593">
    <property type="entry name" value="AAA+_ATPase"/>
</dbReference>
<dbReference type="AlphaFoldDB" id="D6TG21"/>
<dbReference type="OrthoDB" id="4075047at2"/>
<evidence type="ECO:0000256" key="3">
    <source>
        <dbReference type="ARBA" id="ARBA00022840"/>
    </source>
</evidence>
<evidence type="ECO:0000259" key="4">
    <source>
        <dbReference type="PROSITE" id="PS50893"/>
    </source>
</evidence>
<dbReference type="GO" id="GO:0016887">
    <property type="term" value="F:ATP hydrolysis activity"/>
    <property type="evidence" value="ECO:0007669"/>
    <property type="project" value="InterPro"/>
</dbReference>
<dbReference type="SMART" id="SM00382">
    <property type="entry name" value="AAA"/>
    <property type="match status" value="1"/>
</dbReference>
<dbReference type="PANTHER" id="PTHR43423">
    <property type="entry name" value="ABC TRANSPORTER I FAMILY MEMBER 17"/>
    <property type="match status" value="1"/>
</dbReference>
<dbReference type="Gene3D" id="3.40.50.300">
    <property type="entry name" value="P-loop containing nucleotide triphosphate hydrolases"/>
    <property type="match status" value="1"/>
</dbReference>
<dbReference type="InParanoid" id="D6TG21"/>
<comment type="caution">
    <text evidence="5">The sequence shown here is derived from an EMBL/GenBank/DDBJ whole genome shotgun (WGS) entry which is preliminary data.</text>
</comment>
<dbReference type="PROSITE" id="PS50893">
    <property type="entry name" value="ABC_TRANSPORTER_2"/>
    <property type="match status" value="1"/>
</dbReference>
<dbReference type="InterPro" id="IPR005670">
    <property type="entry name" value="PstB-like"/>
</dbReference>
<keyword evidence="1" id="KW-0813">Transport</keyword>
<name>D6TG21_KTERA</name>
<keyword evidence="6" id="KW-1185">Reference proteome</keyword>
<dbReference type="PANTHER" id="PTHR43423:SF1">
    <property type="entry name" value="ABC TRANSPORTER I FAMILY MEMBER 17"/>
    <property type="match status" value="1"/>
</dbReference>
<dbReference type="GO" id="GO:0035435">
    <property type="term" value="P:phosphate ion transmembrane transport"/>
    <property type="evidence" value="ECO:0007669"/>
    <property type="project" value="InterPro"/>
</dbReference>
<dbReference type="EMBL" id="ADVG01000001">
    <property type="protein sequence ID" value="EFH88723.1"/>
    <property type="molecule type" value="Genomic_DNA"/>
</dbReference>
<dbReference type="GO" id="GO:0005315">
    <property type="term" value="F:phosphate transmembrane transporter activity"/>
    <property type="evidence" value="ECO:0007669"/>
    <property type="project" value="InterPro"/>
</dbReference>
<accession>D6TG21</accession>
<dbReference type="RefSeq" id="WP_007904876.1">
    <property type="nucleotide sequence ID" value="NZ_ADVG01000001.1"/>
</dbReference>
<dbReference type="GO" id="GO:0016020">
    <property type="term" value="C:membrane"/>
    <property type="evidence" value="ECO:0007669"/>
    <property type="project" value="InterPro"/>
</dbReference>
<sequence length="276" mass="31301">MSRTTPQFEIRDLNVFYGRTQRVFHVSVDIERYGITAFLGSSGSGKSSLLRVLNHTYDLFSDVRIEGNVLLDGEDLSLYGRNSTEIMLLRQRVGMVCQCPNPFPRSIYENVAYGLRLRYGYRKRQLDERVEQTLQRVGLWHDVKERLTQHALHLAAGQQQLLCLARALALEPDVLLLDEPCSLLDPAATYQIETLLQTLGQEMTIILTTSNPHQARRMADTTGVLFDGQLVEYVPTFRLFLESQDLKPPRHECAGVPVAHPPFPCSPDGEQGSWWG</sequence>
<proteinExistence type="predicted"/>
<evidence type="ECO:0000256" key="2">
    <source>
        <dbReference type="ARBA" id="ARBA00022741"/>
    </source>
</evidence>
<keyword evidence="5" id="KW-0378">Hydrolase</keyword>
<dbReference type="InterPro" id="IPR017871">
    <property type="entry name" value="ABC_transporter-like_CS"/>
</dbReference>
<evidence type="ECO:0000313" key="5">
    <source>
        <dbReference type="EMBL" id="EFH88723.1"/>
    </source>
</evidence>
<dbReference type="EC" id="3.6.3.27" evidence="5"/>